<dbReference type="Proteomes" id="UP000422232">
    <property type="component" value="Chromosome"/>
</dbReference>
<organism evidence="16 17">
    <name type="scientific">Piscirickettsia salmonis</name>
    <dbReference type="NCBI Taxonomy" id="1238"/>
    <lineage>
        <taxon>Bacteria</taxon>
        <taxon>Pseudomonadati</taxon>
        <taxon>Pseudomonadota</taxon>
        <taxon>Gammaproteobacteria</taxon>
        <taxon>Thiotrichales</taxon>
        <taxon>Piscirickettsiaceae</taxon>
        <taxon>Piscirickettsia</taxon>
    </lineage>
</organism>
<keyword evidence="17" id="KW-1185">Reference proteome</keyword>
<dbReference type="SUPFAM" id="SSF55821">
    <property type="entry name" value="YrdC/RibB"/>
    <property type="match status" value="1"/>
</dbReference>
<dbReference type="HAMAP" id="MF_00180">
    <property type="entry name" value="RibB"/>
    <property type="match status" value="1"/>
</dbReference>
<comment type="subunit">
    <text evidence="14 15">Homodimer.</text>
</comment>
<feature type="binding site" evidence="14">
    <location>
        <position position="155"/>
    </location>
    <ligand>
        <name>Mg(2+)</name>
        <dbReference type="ChEBI" id="CHEBI:18420"/>
        <label>2</label>
    </ligand>
</feature>
<keyword evidence="12 14" id="KW-0464">Manganese</keyword>
<dbReference type="GO" id="GO:0030145">
    <property type="term" value="F:manganese ion binding"/>
    <property type="evidence" value="ECO:0007669"/>
    <property type="project" value="UniProtKB-UniRule"/>
</dbReference>
<dbReference type="GO" id="GO:0003935">
    <property type="term" value="F:GTP cyclohydrolase II activity"/>
    <property type="evidence" value="ECO:0007669"/>
    <property type="project" value="TreeGrafter"/>
</dbReference>
<comment type="similarity">
    <text evidence="6">In the C-terminal section; belongs to the GTP cyclohydrolase II family.</text>
</comment>
<evidence type="ECO:0000256" key="15">
    <source>
        <dbReference type="RuleBase" id="RU003843"/>
    </source>
</evidence>
<keyword evidence="10 14" id="KW-0479">Metal-binding</keyword>
<evidence type="ECO:0000256" key="4">
    <source>
        <dbReference type="ARBA" id="ARBA00004904"/>
    </source>
</evidence>
<dbReference type="Gene3D" id="3.90.870.10">
    <property type="entry name" value="DHBP synthase"/>
    <property type="match status" value="1"/>
</dbReference>
<evidence type="ECO:0000256" key="3">
    <source>
        <dbReference type="ARBA" id="ARBA00002284"/>
    </source>
</evidence>
<dbReference type="GO" id="GO:0008686">
    <property type="term" value="F:3,4-dihydroxy-2-butanone-4-phosphate synthase activity"/>
    <property type="evidence" value="ECO:0007669"/>
    <property type="project" value="UniProtKB-UniRule"/>
</dbReference>
<evidence type="ECO:0000256" key="7">
    <source>
        <dbReference type="ARBA" id="ARBA00012153"/>
    </source>
</evidence>
<dbReference type="NCBIfam" id="TIGR00506">
    <property type="entry name" value="ribB"/>
    <property type="match status" value="1"/>
</dbReference>
<evidence type="ECO:0000256" key="13">
    <source>
        <dbReference type="ARBA" id="ARBA00023239"/>
    </source>
</evidence>
<name>A0A9Q6LMS3_PISSA</name>
<protein>
    <recommendedName>
        <fullName evidence="8 14">3,4-dihydroxy-2-butanone 4-phosphate synthase</fullName>
        <shortName evidence="14 15">DHBP synthase</shortName>
        <ecNumber evidence="7 14">4.1.99.12</ecNumber>
    </recommendedName>
</protein>
<dbReference type="InterPro" id="IPR000422">
    <property type="entry name" value="DHBP_synthase_RibB"/>
</dbReference>
<evidence type="ECO:0000256" key="5">
    <source>
        <dbReference type="ARBA" id="ARBA00005520"/>
    </source>
</evidence>
<proteinExistence type="inferred from homology"/>
<comment type="function">
    <text evidence="3 14 15">Catalyzes the conversion of D-ribulose 5-phosphate to formate and 3,4-dihydroxy-2-butanone 4-phosphate.</text>
</comment>
<dbReference type="InterPro" id="IPR017945">
    <property type="entry name" value="DHBP_synth_RibB-like_a/b_dom"/>
</dbReference>
<evidence type="ECO:0000256" key="14">
    <source>
        <dbReference type="HAMAP-Rule" id="MF_00180"/>
    </source>
</evidence>
<evidence type="ECO:0000256" key="2">
    <source>
        <dbReference type="ARBA" id="ARBA00001936"/>
    </source>
</evidence>
<evidence type="ECO:0000256" key="8">
    <source>
        <dbReference type="ARBA" id="ARBA00018836"/>
    </source>
</evidence>
<gene>
    <name evidence="14 16" type="primary">ribB</name>
    <name evidence="16" type="ORF">Psal009_02536</name>
</gene>
<feature type="binding site" evidence="14">
    <location>
        <position position="38"/>
    </location>
    <ligand>
        <name>Mg(2+)</name>
        <dbReference type="ChEBI" id="CHEBI:18420"/>
        <label>2</label>
    </ligand>
</feature>
<feature type="binding site" evidence="14">
    <location>
        <position position="42"/>
    </location>
    <ligand>
        <name>D-ribulose 5-phosphate</name>
        <dbReference type="ChEBI" id="CHEBI:58121"/>
    </ligand>
</feature>
<keyword evidence="9 14" id="KW-0686">Riboflavin biosynthesis</keyword>
<comment type="pathway">
    <text evidence="4 14 15">Cofactor biosynthesis; riboflavin biosynthesis; 2-hydroxy-3-oxobutyl phosphate from D-ribulose 5-phosphate: step 1/1.</text>
</comment>
<accession>A0A9Q6LMS3</accession>
<dbReference type="GO" id="GO:0009231">
    <property type="term" value="P:riboflavin biosynthetic process"/>
    <property type="evidence" value="ECO:0007669"/>
    <property type="project" value="UniProtKB-UniRule"/>
</dbReference>
<keyword evidence="13 14" id="KW-0456">Lyase</keyword>
<keyword evidence="11 14" id="KW-0460">Magnesium</keyword>
<dbReference type="EC" id="4.1.99.12" evidence="7 14"/>
<evidence type="ECO:0000256" key="10">
    <source>
        <dbReference type="ARBA" id="ARBA00022723"/>
    </source>
</evidence>
<dbReference type="GO" id="GO:0000287">
    <property type="term" value="F:magnesium ion binding"/>
    <property type="evidence" value="ECO:0007669"/>
    <property type="project" value="UniProtKB-UniRule"/>
</dbReference>
<dbReference type="PANTHER" id="PTHR21327:SF34">
    <property type="entry name" value="3,4-DIHYDROXY-2-BUTANONE 4-PHOSPHATE SYNTHASE"/>
    <property type="match status" value="1"/>
</dbReference>
<evidence type="ECO:0000256" key="9">
    <source>
        <dbReference type="ARBA" id="ARBA00022619"/>
    </source>
</evidence>
<comment type="catalytic activity">
    <reaction evidence="1 14 15">
        <text>D-ribulose 5-phosphate = (2S)-2-hydroxy-3-oxobutyl phosphate + formate + H(+)</text>
        <dbReference type="Rhea" id="RHEA:18457"/>
        <dbReference type="ChEBI" id="CHEBI:15378"/>
        <dbReference type="ChEBI" id="CHEBI:15740"/>
        <dbReference type="ChEBI" id="CHEBI:58121"/>
        <dbReference type="ChEBI" id="CHEBI:58830"/>
        <dbReference type="EC" id="4.1.99.12"/>
    </reaction>
</comment>
<feature type="binding site" evidence="14">
    <location>
        <begin position="37"/>
        <end position="38"/>
    </location>
    <ligand>
        <name>D-ribulose 5-phosphate</name>
        <dbReference type="ChEBI" id="CHEBI:58121"/>
    </ligand>
</feature>
<dbReference type="Pfam" id="PF00926">
    <property type="entry name" value="DHBP_synthase"/>
    <property type="match status" value="1"/>
</dbReference>
<comment type="cofactor">
    <cofactor evidence="14 15">
        <name>Mg(2+)</name>
        <dbReference type="ChEBI" id="CHEBI:18420"/>
    </cofactor>
    <cofactor evidence="14 15">
        <name>Mn(2+)</name>
        <dbReference type="ChEBI" id="CHEBI:29035"/>
    </cofactor>
    <text evidence="14 15">Binds 2 divalent metal cations per subunit. Magnesium or manganese.</text>
</comment>
<dbReference type="FunFam" id="3.90.870.10:FF:000001">
    <property type="entry name" value="Riboflavin biosynthesis protein RibBA"/>
    <property type="match status" value="1"/>
</dbReference>
<dbReference type="EMBL" id="CP038908">
    <property type="protein sequence ID" value="QGO06621.1"/>
    <property type="molecule type" value="Genomic_DNA"/>
</dbReference>
<feature type="site" description="Essential for catalytic activity" evidence="14">
    <location>
        <position position="176"/>
    </location>
</feature>
<comment type="similarity">
    <text evidence="5">In the N-terminal section; belongs to the DHBP synthase family.</text>
</comment>
<evidence type="ECO:0000256" key="6">
    <source>
        <dbReference type="ARBA" id="ARBA00008976"/>
    </source>
</evidence>
<evidence type="ECO:0000256" key="12">
    <source>
        <dbReference type="ARBA" id="ARBA00023211"/>
    </source>
</evidence>
<sequence>MTMKAKGQELQMLSTTEELIAEIKAGNMVVLLDDEDRENEGDLIMAADKVTPQAINFMIRYGRGLVCLPMSGQMCDRLKLPMMVPADCNGTQYHTNFTVSIEAAVGVTTGISTFDRAKTIHTAIAGDAKPEDIVMPGHIFPLRAAAGGVLERQGHTEASVELARLAGCSPAGVLVEIIGDDGNMARRDELFDYAKIHGLKIGTVADLVEYCQRLKQSA</sequence>
<evidence type="ECO:0000313" key="17">
    <source>
        <dbReference type="Proteomes" id="UP000422232"/>
    </source>
</evidence>
<comment type="similarity">
    <text evidence="14 15">Belongs to the DHBP synthase family.</text>
</comment>
<dbReference type="PANTHER" id="PTHR21327">
    <property type="entry name" value="GTP CYCLOHYDROLASE II-RELATED"/>
    <property type="match status" value="1"/>
</dbReference>
<dbReference type="AlphaFoldDB" id="A0A9Q6LMS3"/>
<evidence type="ECO:0000313" key="16">
    <source>
        <dbReference type="EMBL" id="QGO06621.1"/>
    </source>
</evidence>
<dbReference type="GO" id="GO:0005829">
    <property type="term" value="C:cytosol"/>
    <property type="evidence" value="ECO:0007669"/>
    <property type="project" value="TreeGrafter"/>
</dbReference>
<feature type="binding site" evidence="14">
    <location>
        <position position="38"/>
    </location>
    <ligand>
        <name>Mg(2+)</name>
        <dbReference type="ChEBI" id="CHEBI:18420"/>
        <label>1</label>
    </ligand>
</feature>
<feature type="site" description="Essential for catalytic activity" evidence="14">
    <location>
        <position position="138"/>
    </location>
</feature>
<comment type="cofactor">
    <cofactor evidence="2">
        <name>Mn(2+)</name>
        <dbReference type="ChEBI" id="CHEBI:29035"/>
    </cofactor>
</comment>
<feature type="binding site" evidence="14">
    <location>
        <begin position="152"/>
        <end position="156"/>
    </location>
    <ligand>
        <name>D-ribulose 5-phosphate</name>
        <dbReference type="ChEBI" id="CHEBI:58121"/>
    </ligand>
</feature>
<evidence type="ECO:0000256" key="1">
    <source>
        <dbReference type="ARBA" id="ARBA00000141"/>
    </source>
</evidence>
<evidence type="ECO:0000256" key="11">
    <source>
        <dbReference type="ARBA" id="ARBA00022842"/>
    </source>
</evidence>
<reference evidence="16 17" key="1">
    <citation type="submission" date="2019-04" db="EMBL/GenBank/DDBJ databases">
        <title>Complete genome sequencing of Piscirickettsia salmonis strain Psal-009.</title>
        <authorList>
            <person name="Schober I."/>
            <person name="Bunk B."/>
            <person name="Sproer C."/>
            <person name="Carril G.P."/>
            <person name="Riedel T."/>
            <person name="Flores-Herrera P.A."/>
            <person name="Nourdin-Galindo G."/>
            <person name="Marshall S.H."/>
            <person name="Overmann J."/>
        </authorList>
    </citation>
    <scope>NUCLEOTIDE SEQUENCE [LARGE SCALE GENOMIC DNA]</scope>
    <source>
        <strain evidence="16 17">Psal-009</strain>
    </source>
</reference>